<dbReference type="Gene3D" id="1.25.40.850">
    <property type="match status" value="1"/>
</dbReference>
<proteinExistence type="inferred from homology"/>
<evidence type="ECO:0008006" key="4">
    <source>
        <dbReference type="Google" id="ProtNLM"/>
    </source>
</evidence>
<comment type="caution">
    <text evidence="2">The sequence shown here is derived from an EMBL/GenBank/DDBJ whole genome shotgun (WGS) entry which is preliminary data.</text>
</comment>
<dbReference type="Gene3D" id="3.40.50.1910">
    <property type="match status" value="2"/>
</dbReference>
<dbReference type="Pfam" id="PF00995">
    <property type="entry name" value="Sec1"/>
    <property type="match status" value="1"/>
</dbReference>
<gene>
    <name evidence="2" type="ORF">WA026_009835</name>
</gene>
<accession>A0AAW1TLC9</accession>
<dbReference type="Gene3D" id="3.40.50.2060">
    <property type="match status" value="1"/>
</dbReference>
<comment type="similarity">
    <text evidence="1">Belongs to the STXBP/unc-18/SEC1 family.</text>
</comment>
<dbReference type="InterPro" id="IPR027482">
    <property type="entry name" value="Sec1-like_dom2"/>
</dbReference>
<reference evidence="2 3" key="1">
    <citation type="submission" date="2023-03" db="EMBL/GenBank/DDBJ databases">
        <title>Genome insight into feeding habits of ladybird beetles.</title>
        <authorList>
            <person name="Li H.-S."/>
            <person name="Huang Y.-H."/>
            <person name="Pang H."/>
        </authorList>
    </citation>
    <scope>NUCLEOTIDE SEQUENCE [LARGE SCALE GENOMIC DNA]</scope>
    <source>
        <strain evidence="2">SYSU_2023b</strain>
        <tissue evidence="2">Whole body</tissue>
    </source>
</reference>
<dbReference type="SUPFAM" id="SSF56815">
    <property type="entry name" value="Sec1/munc18-like (SM) proteins"/>
    <property type="match status" value="1"/>
</dbReference>
<evidence type="ECO:0000313" key="3">
    <source>
        <dbReference type="Proteomes" id="UP001431783"/>
    </source>
</evidence>
<name>A0AAW1TLC9_9CUCU</name>
<organism evidence="2 3">
    <name type="scientific">Henosepilachna vigintioctopunctata</name>
    <dbReference type="NCBI Taxonomy" id="420089"/>
    <lineage>
        <taxon>Eukaryota</taxon>
        <taxon>Metazoa</taxon>
        <taxon>Ecdysozoa</taxon>
        <taxon>Arthropoda</taxon>
        <taxon>Hexapoda</taxon>
        <taxon>Insecta</taxon>
        <taxon>Pterygota</taxon>
        <taxon>Neoptera</taxon>
        <taxon>Endopterygota</taxon>
        <taxon>Coleoptera</taxon>
        <taxon>Polyphaga</taxon>
        <taxon>Cucujiformia</taxon>
        <taxon>Coccinelloidea</taxon>
        <taxon>Coccinellidae</taxon>
        <taxon>Epilachninae</taxon>
        <taxon>Epilachnini</taxon>
        <taxon>Henosepilachna</taxon>
    </lineage>
</organism>
<sequence>MDTEKKLSAIRELSKSLLSKLFLLNINSKYLILDPSVIKPLEKICGVKWLRSKGIEKIFKLEDIPPAFDSKAVYYIIYSNYAVFKHVIDQIRSTVDIENPPTNKFHIIVIPNITYLFEKELEEHGLYNSVVKLHSFQWLPIYIDMGILSLEFPFSFRSLFINQNVTYLPMFSKCLWQLLMVFGKINFILSLGQYSNAILSQYDMLCETRGSTEKLDSEIGGLIILDRNLDYPSTLLTPGIYSALLKEVYNVTAGYCESKPVESKAIIDKKFNPIINKNPVVINLDSEIDSVYATTKNKYFTEVTSVLSNFTKELKREKMNSKDMAIEEIKKYVKTQLGATSSRKKYISNHLIAAETIINVLGWKFESLCETEFNIISNTSKSSNFNFLIELTCTENSEVIPLRLFCLMLITQKLSDAEISTFWEKFLHQFGYKYGYVLQNLMNSGIISDNKALTTGTKLANIIMPRFNPNQFFSVAQRLKQIPPIKDKLDFKFPTCPSYVFRGTYIPLVTQIASMVLNSTPLEEIRTKLDGVASLIIRNDRAYPLQSRTLLILVVGGITYAEIGALNFIEALTGVKVIVLSDQIISGNDLMQDFLKKPNY</sequence>
<dbReference type="GO" id="GO:0016192">
    <property type="term" value="P:vesicle-mediated transport"/>
    <property type="evidence" value="ECO:0007669"/>
    <property type="project" value="InterPro"/>
</dbReference>
<dbReference type="Proteomes" id="UP001431783">
    <property type="component" value="Unassembled WGS sequence"/>
</dbReference>
<keyword evidence="3" id="KW-1185">Reference proteome</keyword>
<dbReference type="InterPro" id="IPR036045">
    <property type="entry name" value="Sec1-like_sf"/>
</dbReference>
<dbReference type="AlphaFoldDB" id="A0AAW1TLC9"/>
<dbReference type="InterPro" id="IPR043155">
    <property type="entry name" value="VPS33_dom3b"/>
</dbReference>
<dbReference type="InterPro" id="IPR043154">
    <property type="entry name" value="Sec-1-like_dom1"/>
</dbReference>
<dbReference type="PANTHER" id="PTHR11679">
    <property type="entry name" value="VESICLE PROTEIN SORTING-ASSOCIATED"/>
    <property type="match status" value="1"/>
</dbReference>
<protein>
    <recommendedName>
        <fullName evidence="4">Vacuolar protein sorting-associated protein 33B</fullName>
    </recommendedName>
</protein>
<dbReference type="InterPro" id="IPR001619">
    <property type="entry name" value="Sec1-like"/>
</dbReference>
<dbReference type="EMBL" id="JARQZJ010000004">
    <property type="protein sequence ID" value="KAK9870878.1"/>
    <property type="molecule type" value="Genomic_DNA"/>
</dbReference>
<evidence type="ECO:0000256" key="1">
    <source>
        <dbReference type="ARBA" id="ARBA00009884"/>
    </source>
</evidence>
<evidence type="ECO:0000313" key="2">
    <source>
        <dbReference type="EMBL" id="KAK9870878.1"/>
    </source>
</evidence>